<reference evidence="1 2" key="1">
    <citation type="submission" date="2020-04" db="EMBL/GenBank/DDBJ databases">
        <title>Perkinsus olseni comparative genomics.</title>
        <authorList>
            <person name="Bogema D.R."/>
        </authorList>
    </citation>
    <scope>NUCLEOTIDE SEQUENCE [LARGE SCALE GENOMIC DNA]</scope>
    <source>
        <strain evidence="1">ATCC PRA-205</strain>
    </source>
</reference>
<proteinExistence type="predicted"/>
<evidence type="ECO:0000313" key="1">
    <source>
        <dbReference type="EMBL" id="KAF4752368.1"/>
    </source>
</evidence>
<organism evidence="1 2">
    <name type="scientific">Perkinsus olseni</name>
    <name type="common">Perkinsus atlanticus</name>
    <dbReference type="NCBI Taxonomy" id="32597"/>
    <lineage>
        <taxon>Eukaryota</taxon>
        <taxon>Sar</taxon>
        <taxon>Alveolata</taxon>
        <taxon>Perkinsozoa</taxon>
        <taxon>Perkinsea</taxon>
        <taxon>Perkinsida</taxon>
        <taxon>Perkinsidae</taxon>
        <taxon>Perkinsus</taxon>
    </lineage>
</organism>
<accession>A0A7J6U4I5</accession>
<protein>
    <submittedName>
        <fullName evidence="1">Uncharacterized protein</fullName>
    </submittedName>
</protein>
<name>A0A7J6U4I5_PEROL</name>
<gene>
    <name evidence="1" type="ORF">FOZ62_008400</name>
</gene>
<evidence type="ECO:0000313" key="2">
    <source>
        <dbReference type="Proteomes" id="UP000574390"/>
    </source>
</evidence>
<dbReference type="EMBL" id="JABANM010002555">
    <property type="protein sequence ID" value="KAF4752368.1"/>
    <property type="molecule type" value="Genomic_DNA"/>
</dbReference>
<dbReference type="AlphaFoldDB" id="A0A7J6U4I5"/>
<feature type="non-terminal residue" evidence="1">
    <location>
        <position position="119"/>
    </location>
</feature>
<comment type="caution">
    <text evidence="1">The sequence shown here is derived from an EMBL/GenBank/DDBJ whole genome shotgun (WGS) entry which is preliminary data.</text>
</comment>
<dbReference type="Proteomes" id="UP000574390">
    <property type="component" value="Unassembled WGS sequence"/>
</dbReference>
<sequence>MLSKAAYVRPVAAYSALGRTTTVAALTSAQVRHSSTFTNGMGFGVTIPQLSGPGGVFVTKYKITRPYNENTTWDDLLLYMPAEINWPSLPRMSLSSYGILSWSRTKKDVKRLSGSSTNG</sequence>